<accession>A0A3P6RB80</accession>
<gene>
    <name evidence="2" type="ORF">CGOC_LOCUS4972</name>
</gene>
<evidence type="ECO:0000313" key="3">
    <source>
        <dbReference type="Proteomes" id="UP000271889"/>
    </source>
</evidence>
<dbReference type="Proteomes" id="UP000271889">
    <property type="component" value="Unassembled WGS sequence"/>
</dbReference>
<name>A0A3P6RB80_CYLGO</name>
<keyword evidence="3" id="KW-1185">Reference proteome</keyword>
<protein>
    <submittedName>
        <fullName evidence="2">Uncharacterized protein</fullName>
    </submittedName>
</protein>
<sequence length="223" mass="26013">MGNIVEYPAQNGFQSSLTMDKRKPFRKSRRVEDSLDAKVRIRRVLENIERKKYEKKKLHEGEGESETTKANKSFERQSSSEQPSENGESEHSLAGSSRTDDVRVETESEYQSSRSETPMSTRSSGVEKLTELLSRMNTISQHPTPRSIYQRFKDELREKSEKEFALREEIRIRSLAGLYRREVAEEEIRKNLEIIGIRVPARKPKVKDEFPREFFACAMLKNH</sequence>
<dbReference type="EMBL" id="UYRV01014526">
    <property type="protein sequence ID" value="VDK60342.1"/>
    <property type="molecule type" value="Genomic_DNA"/>
</dbReference>
<feature type="compositionally biased region" description="Polar residues" evidence="1">
    <location>
        <begin position="109"/>
        <end position="124"/>
    </location>
</feature>
<proteinExistence type="predicted"/>
<feature type="compositionally biased region" description="Basic and acidic residues" evidence="1">
    <location>
        <begin position="30"/>
        <end position="75"/>
    </location>
</feature>
<evidence type="ECO:0000313" key="2">
    <source>
        <dbReference type="EMBL" id="VDK60342.1"/>
    </source>
</evidence>
<dbReference type="AlphaFoldDB" id="A0A3P6RB80"/>
<feature type="compositionally biased region" description="Polar residues" evidence="1">
    <location>
        <begin position="76"/>
        <end position="86"/>
    </location>
</feature>
<dbReference type="OrthoDB" id="1939479at2759"/>
<evidence type="ECO:0000256" key="1">
    <source>
        <dbReference type="SAM" id="MobiDB-lite"/>
    </source>
</evidence>
<organism evidence="2 3">
    <name type="scientific">Cylicostephanus goldi</name>
    <name type="common">Nematode worm</name>
    <dbReference type="NCBI Taxonomy" id="71465"/>
    <lineage>
        <taxon>Eukaryota</taxon>
        <taxon>Metazoa</taxon>
        <taxon>Ecdysozoa</taxon>
        <taxon>Nematoda</taxon>
        <taxon>Chromadorea</taxon>
        <taxon>Rhabditida</taxon>
        <taxon>Rhabditina</taxon>
        <taxon>Rhabditomorpha</taxon>
        <taxon>Strongyloidea</taxon>
        <taxon>Strongylidae</taxon>
        <taxon>Cylicostephanus</taxon>
    </lineage>
</organism>
<reference evidence="2 3" key="1">
    <citation type="submission" date="2018-11" db="EMBL/GenBank/DDBJ databases">
        <authorList>
            <consortium name="Pathogen Informatics"/>
        </authorList>
    </citation>
    <scope>NUCLEOTIDE SEQUENCE [LARGE SCALE GENOMIC DNA]</scope>
</reference>
<feature type="region of interest" description="Disordered" evidence="1">
    <location>
        <begin position="1"/>
        <end position="124"/>
    </location>
</feature>